<reference evidence="1 2" key="1">
    <citation type="submission" date="2021-06" db="EMBL/GenBank/DDBJ databases">
        <title>Caerostris extrusa draft genome.</title>
        <authorList>
            <person name="Kono N."/>
            <person name="Arakawa K."/>
        </authorList>
    </citation>
    <scope>NUCLEOTIDE SEQUENCE [LARGE SCALE GENOMIC DNA]</scope>
</reference>
<dbReference type="Proteomes" id="UP001054945">
    <property type="component" value="Unassembled WGS sequence"/>
</dbReference>
<gene>
    <name evidence="1" type="ORF">CEXT_490871</name>
</gene>
<accession>A0AAV4XKN3</accession>
<name>A0AAV4XKN3_CAEEX</name>
<protein>
    <submittedName>
        <fullName evidence="1">Uncharacterized protein</fullName>
    </submittedName>
</protein>
<keyword evidence="2" id="KW-1185">Reference proteome</keyword>
<dbReference type="EMBL" id="BPLR01017952">
    <property type="protein sequence ID" value="GIY95707.1"/>
    <property type="molecule type" value="Genomic_DNA"/>
</dbReference>
<evidence type="ECO:0000313" key="2">
    <source>
        <dbReference type="Proteomes" id="UP001054945"/>
    </source>
</evidence>
<sequence length="100" mass="11641">MQLRFRKLFSSAPVAAACGRREYMSLGKIRRCSKFFCFDRLRVSEESLFVILEEPFLGKKKKVVYGEMFTLGGISRYIAHDLVLMNLFLARKAIYEQCSE</sequence>
<dbReference type="AlphaFoldDB" id="A0AAV4XKN3"/>
<dbReference type="PROSITE" id="PS51257">
    <property type="entry name" value="PROKAR_LIPOPROTEIN"/>
    <property type="match status" value="1"/>
</dbReference>
<organism evidence="1 2">
    <name type="scientific">Caerostris extrusa</name>
    <name type="common">Bark spider</name>
    <name type="synonym">Caerostris bankana</name>
    <dbReference type="NCBI Taxonomy" id="172846"/>
    <lineage>
        <taxon>Eukaryota</taxon>
        <taxon>Metazoa</taxon>
        <taxon>Ecdysozoa</taxon>
        <taxon>Arthropoda</taxon>
        <taxon>Chelicerata</taxon>
        <taxon>Arachnida</taxon>
        <taxon>Araneae</taxon>
        <taxon>Araneomorphae</taxon>
        <taxon>Entelegynae</taxon>
        <taxon>Araneoidea</taxon>
        <taxon>Araneidae</taxon>
        <taxon>Caerostris</taxon>
    </lineage>
</organism>
<proteinExistence type="predicted"/>
<evidence type="ECO:0000313" key="1">
    <source>
        <dbReference type="EMBL" id="GIY95707.1"/>
    </source>
</evidence>
<comment type="caution">
    <text evidence="1">The sequence shown here is derived from an EMBL/GenBank/DDBJ whole genome shotgun (WGS) entry which is preliminary data.</text>
</comment>